<evidence type="ECO:0000313" key="7">
    <source>
        <dbReference type="Proteomes" id="UP000002215"/>
    </source>
</evidence>
<gene>
    <name evidence="6" type="ordered locus">Cpin_5772</name>
</gene>
<dbReference type="EMBL" id="CP001699">
    <property type="protein sequence ID" value="ACU63193.1"/>
    <property type="molecule type" value="Genomic_DNA"/>
</dbReference>
<accession>A0A979G9G6</accession>
<dbReference type="OrthoDB" id="7960583at2"/>
<feature type="transmembrane region" description="Helical" evidence="5">
    <location>
        <begin position="7"/>
        <end position="27"/>
    </location>
</feature>
<proteinExistence type="predicted"/>
<dbReference type="RefSeq" id="WP_012793360.1">
    <property type="nucleotide sequence ID" value="NC_013132.1"/>
</dbReference>
<dbReference type="InterPro" id="IPR016944">
    <property type="entry name" value="UCP030066"/>
</dbReference>
<reference evidence="7" key="1">
    <citation type="submission" date="2009-08" db="EMBL/GenBank/DDBJ databases">
        <title>The complete genome of Chitinophaga pinensis DSM 2588.</title>
        <authorList>
            <consortium name="US DOE Joint Genome Institute (JGI-PGF)"/>
            <person name="Lucas S."/>
            <person name="Copeland A."/>
            <person name="Lapidus A."/>
            <person name="Glavina del Rio T."/>
            <person name="Dalin E."/>
            <person name="Tice H."/>
            <person name="Bruce D."/>
            <person name="Goodwin L."/>
            <person name="Pitluck S."/>
            <person name="Kyrpides N."/>
            <person name="Mavromatis K."/>
            <person name="Ivanova N."/>
            <person name="Mikhailova N."/>
            <person name="Sims D."/>
            <person name="Meinche L."/>
            <person name="Brettin T."/>
            <person name="Detter J.C."/>
            <person name="Han C."/>
            <person name="Larimer F."/>
            <person name="Land M."/>
            <person name="Hauser L."/>
            <person name="Markowitz V."/>
            <person name="Cheng J.-F."/>
            <person name="Hugenholtz P."/>
            <person name="Woyke T."/>
            <person name="Wu D."/>
            <person name="Spring S."/>
            <person name="Klenk H.-P."/>
            <person name="Eisen J.A."/>
        </authorList>
    </citation>
    <scope>NUCLEOTIDE SEQUENCE [LARGE SCALE GENOMIC DNA]</scope>
    <source>
        <strain evidence="7">ATCC 43595 / DSM 2588 / LMG 13176 / NBRC 15968 / NCIMB 11800 / UQM 2034</strain>
    </source>
</reference>
<keyword evidence="2 5" id="KW-0812">Transmembrane</keyword>
<evidence type="ECO:0008006" key="8">
    <source>
        <dbReference type="Google" id="ProtNLM"/>
    </source>
</evidence>
<evidence type="ECO:0000256" key="2">
    <source>
        <dbReference type="ARBA" id="ARBA00022692"/>
    </source>
</evidence>
<reference evidence="6 7" key="2">
    <citation type="journal article" date="2010" name="Stand. Genomic Sci.">
        <title>Complete genome sequence of Chitinophaga pinensis type strain (UQM 2034).</title>
        <authorList>
            <person name="Glavina Del Rio T."/>
            <person name="Abt B."/>
            <person name="Spring S."/>
            <person name="Lapidus A."/>
            <person name="Nolan M."/>
            <person name="Tice H."/>
            <person name="Copeland A."/>
            <person name="Cheng J.F."/>
            <person name="Chen F."/>
            <person name="Bruce D."/>
            <person name="Goodwin L."/>
            <person name="Pitluck S."/>
            <person name="Ivanova N."/>
            <person name="Mavromatis K."/>
            <person name="Mikhailova N."/>
            <person name="Pati A."/>
            <person name="Chen A."/>
            <person name="Palaniappan K."/>
            <person name="Land M."/>
            <person name="Hauser L."/>
            <person name="Chang Y.J."/>
            <person name="Jeffries C.D."/>
            <person name="Chain P."/>
            <person name="Saunders E."/>
            <person name="Detter J.C."/>
            <person name="Brettin T."/>
            <person name="Rohde M."/>
            <person name="Goker M."/>
            <person name="Bristow J."/>
            <person name="Eisen J.A."/>
            <person name="Markowitz V."/>
            <person name="Hugenholtz P."/>
            <person name="Kyrpides N.C."/>
            <person name="Klenk H.P."/>
            <person name="Lucas S."/>
        </authorList>
    </citation>
    <scope>NUCLEOTIDE SEQUENCE [LARGE SCALE GENOMIC DNA]</scope>
    <source>
        <strain evidence="7">ATCC 43595 / DSM 2588 / LMG 13176 / NBRC 15968 / NCIMB 11800 / UQM 2034</strain>
    </source>
</reference>
<protein>
    <recommendedName>
        <fullName evidence="8">DoxX family protein</fullName>
    </recommendedName>
</protein>
<evidence type="ECO:0000256" key="1">
    <source>
        <dbReference type="ARBA" id="ARBA00004141"/>
    </source>
</evidence>
<evidence type="ECO:0000256" key="3">
    <source>
        <dbReference type="ARBA" id="ARBA00022989"/>
    </source>
</evidence>
<dbReference type="AlphaFoldDB" id="A0A979G9G6"/>
<dbReference type="InterPro" id="IPR032808">
    <property type="entry name" value="DoxX"/>
</dbReference>
<feature type="transmembrane region" description="Helical" evidence="5">
    <location>
        <begin position="100"/>
        <end position="117"/>
    </location>
</feature>
<sequence>MKTNKVRIFYWVATGIFALMMLMDAIGGITHEATGVAIMKHLGYPEYVLTIFGVAKLLGAIAILQPKFHTIREWAYAGFAINFIGAFCSRAAVGDPVGELIPPVVALLIMFVPYYAWKRFEATKETSHRLAAI</sequence>
<dbReference type="GO" id="GO:0016020">
    <property type="term" value="C:membrane"/>
    <property type="evidence" value="ECO:0007669"/>
    <property type="project" value="UniProtKB-SubCell"/>
</dbReference>
<feature type="transmembrane region" description="Helical" evidence="5">
    <location>
        <begin position="76"/>
        <end position="94"/>
    </location>
</feature>
<keyword evidence="3 5" id="KW-1133">Transmembrane helix</keyword>
<comment type="subcellular location">
    <subcellularLocation>
        <location evidence="1">Membrane</location>
        <topology evidence="1">Multi-pass membrane protein</topology>
    </subcellularLocation>
</comment>
<evidence type="ECO:0000256" key="5">
    <source>
        <dbReference type="SAM" id="Phobius"/>
    </source>
</evidence>
<dbReference type="PIRSF" id="PIRSF030066">
    <property type="entry name" value="UCP030066"/>
    <property type="match status" value="1"/>
</dbReference>
<feature type="transmembrane region" description="Helical" evidence="5">
    <location>
        <begin position="47"/>
        <end position="64"/>
    </location>
</feature>
<evidence type="ECO:0000256" key="4">
    <source>
        <dbReference type="ARBA" id="ARBA00023136"/>
    </source>
</evidence>
<keyword evidence="4 5" id="KW-0472">Membrane</keyword>
<evidence type="ECO:0000313" key="6">
    <source>
        <dbReference type="EMBL" id="ACU63193.1"/>
    </source>
</evidence>
<name>A0A979G9G6_CHIPD</name>
<organism evidence="6 7">
    <name type="scientific">Chitinophaga pinensis (strain ATCC 43595 / DSM 2588 / LMG 13176 / NBRC 15968 / NCIMB 11800 / UQM 2034)</name>
    <dbReference type="NCBI Taxonomy" id="485918"/>
    <lineage>
        <taxon>Bacteria</taxon>
        <taxon>Pseudomonadati</taxon>
        <taxon>Bacteroidota</taxon>
        <taxon>Chitinophagia</taxon>
        <taxon>Chitinophagales</taxon>
        <taxon>Chitinophagaceae</taxon>
        <taxon>Chitinophaga</taxon>
    </lineage>
</organism>
<dbReference type="Proteomes" id="UP000002215">
    <property type="component" value="Chromosome"/>
</dbReference>
<dbReference type="Pfam" id="PF13564">
    <property type="entry name" value="DoxX_2"/>
    <property type="match status" value="1"/>
</dbReference>
<dbReference type="KEGG" id="cpi:Cpin_5772"/>